<evidence type="ECO:0000256" key="3">
    <source>
        <dbReference type="ARBA" id="ARBA00022989"/>
    </source>
</evidence>
<feature type="transmembrane region" description="Helical" evidence="5">
    <location>
        <begin position="51"/>
        <end position="70"/>
    </location>
</feature>
<name>A0A364L9U4_TALAM</name>
<evidence type="ECO:0000313" key="7">
    <source>
        <dbReference type="Proteomes" id="UP000249363"/>
    </source>
</evidence>
<evidence type="ECO:0000313" key="6">
    <source>
        <dbReference type="EMBL" id="RAO72577.1"/>
    </source>
</evidence>
<dbReference type="Proteomes" id="UP000249363">
    <property type="component" value="Unassembled WGS sequence"/>
</dbReference>
<dbReference type="AlphaFoldDB" id="A0A364L9U4"/>
<evidence type="ECO:0008006" key="8">
    <source>
        <dbReference type="Google" id="ProtNLM"/>
    </source>
</evidence>
<dbReference type="GO" id="GO:0005886">
    <property type="term" value="C:plasma membrane"/>
    <property type="evidence" value="ECO:0007669"/>
    <property type="project" value="TreeGrafter"/>
</dbReference>
<reference evidence="6 7" key="1">
    <citation type="journal article" date="2017" name="Biotechnol. Biofuels">
        <title>Differential beta-glucosidase expression as a function of carbon source availability in Talaromyces amestolkiae: a genomic and proteomic approach.</title>
        <authorList>
            <person name="de Eugenio L.I."/>
            <person name="Mendez-Liter J.A."/>
            <person name="Nieto-Dominguez M."/>
            <person name="Alonso L."/>
            <person name="Gil-Munoz J."/>
            <person name="Barriuso J."/>
            <person name="Prieto A."/>
            <person name="Martinez M.J."/>
        </authorList>
    </citation>
    <scope>NUCLEOTIDE SEQUENCE [LARGE SCALE GENOMIC DNA]</scope>
    <source>
        <strain evidence="6 7">CIB</strain>
    </source>
</reference>
<dbReference type="EMBL" id="MIKG01000020">
    <property type="protein sequence ID" value="RAO72577.1"/>
    <property type="molecule type" value="Genomic_DNA"/>
</dbReference>
<protein>
    <recommendedName>
        <fullName evidence="8">RTA1 domain protein</fullName>
    </recommendedName>
</protein>
<evidence type="ECO:0000256" key="1">
    <source>
        <dbReference type="ARBA" id="ARBA00004141"/>
    </source>
</evidence>
<dbReference type="GO" id="GO:0000324">
    <property type="term" value="C:fungal-type vacuole"/>
    <property type="evidence" value="ECO:0007669"/>
    <property type="project" value="TreeGrafter"/>
</dbReference>
<evidence type="ECO:0000256" key="2">
    <source>
        <dbReference type="ARBA" id="ARBA00022692"/>
    </source>
</evidence>
<keyword evidence="3 5" id="KW-1133">Transmembrane helix</keyword>
<dbReference type="STRING" id="1196081.A0A364L9U4"/>
<accession>A0A364L9U4</accession>
<feature type="transmembrane region" description="Helical" evidence="5">
    <location>
        <begin position="25"/>
        <end position="45"/>
    </location>
</feature>
<dbReference type="GeneID" id="63797803"/>
<feature type="transmembrane region" description="Helical" evidence="5">
    <location>
        <begin position="124"/>
        <end position="146"/>
    </location>
</feature>
<evidence type="ECO:0000256" key="4">
    <source>
        <dbReference type="ARBA" id="ARBA00023136"/>
    </source>
</evidence>
<dbReference type="PANTHER" id="PTHR31465:SF9">
    <property type="entry name" value="SPHINGOID LONG-CHAIN BASE TRANSPORTER RSB1"/>
    <property type="match status" value="1"/>
</dbReference>
<dbReference type="OrthoDB" id="4521223at2759"/>
<sequence>MSSFDLCTPETCSIDQSIFKYRPSLAANSVFIALFGVGLVIHAILGAKWRTWSFTFCMLCGCAVEMIGYGGRVKMWEDVFNFQGFIMQIVCITIAPVFFTASIYLTLYTSIHQLGAKSRFSPKLYYIVFIICDVVSLVLQAVGGAMSSNSKGSSQDGVDISLAGLSFQVFSLTVFIALSIDYARSYMRDVRCVYRIAELSDGYSGPLIEQQGSFIGLEGVLIVVSVAALFIGHPGFVYKQPTKRLSESDAEKA</sequence>
<gene>
    <name evidence="6" type="ORF">BHQ10_008589</name>
</gene>
<comment type="subcellular location">
    <subcellularLocation>
        <location evidence="1">Membrane</location>
        <topology evidence="1">Multi-pass membrane protein</topology>
    </subcellularLocation>
</comment>
<keyword evidence="4 5" id="KW-0472">Membrane</keyword>
<feature type="transmembrane region" description="Helical" evidence="5">
    <location>
        <begin position="214"/>
        <end position="238"/>
    </location>
</feature>
<feature type="transmembrane region" description="Helical" evidence="5">
    <location>
        <begin position="158"/>
        <end position="180"/>
    </location>
</feature>
<dbReference type="Pfam" id="PF04479">
    <property type="entry name" value="RTA1"/>
    <property type="match status" value="1"/>
</dbReference>
<organism evidence="6 7">
    <name type="scientific">Talaromyces amestolkiae</name>
    <dbReference type="NCBI Taxonomy" id="1196081"/>
    <lineage>
        <taxon>Eukaryota</taxon>
        <taxon>Fungi</taxon>
        <taxon>Dikarya</taxon>
        <taxon>Ascomycota</taxon>
        <taxon>Pezizomycotina</taxon>
        <taxon>Eurotiomycetes</taxon>
        <taxon>Eurotiomycetidae</taxon>
        <taxon>Eurotiales</taxon>
        <taxon>Trichocomaceae</taxon>
        <taxon>Talaromyces</taxon>
        <taxon>Talaromyces sect. Talaromyces</taxon>
    </lineage>
</organism>
<dbReference type="RefSeq" id="XP_040737091.1">
    <property type="nucleotide sequence ID" value="XM_040881410.1"/>
</dbReference>
<evidence type="ECO:0000256" key="5">
    <source>
        <dbReference type="SAM" id="Phobius"/>
    </source>
</evidence>
<dbReference type="InterPro" id="IPR007568">
    <property type="entry name" value="RTA1"/>
</dbReference>
<proteinExistence type="predicted"/>
<dbReference type="PANTHER" id="PTHR31465">
    <property type="entry name" value="PROTEIN RTA1-RELATED"/>
    <property type="match status" value="1"/>
</dbReference>
<comment type="caution">
    <text evidence="6">The sequence shown here is derived from an EMBL/GenBank/DDBJ whole genome shotgun (WGS) entry which is preliminary data.</text>
</comment>
<feature type="transmembrane region" description="Helical" evidence="5">
    <location>
        <begin position="82"/>
        <end position="104"/>
    </location>
</feature>
<keyword evidence="7" id="KW-1185">Reference proteome</keyword>
<keyword evidence="2 5" id="KW-0812">Transmembrane</keyword>